<evidence type="ECO:0000313" key="3">
    <source>
        <dbReference type="Proteomes" id="UP000298493"/>
    </source>
</evidence>
<feature type="region of interest" description="Disordered" evidence="1">
    <location>
        <begin position="1"/>
        <end position="117"/>
    </location>
</feature>
<evidence type="ECO:0000256" key="1">
    <source>
        <dbReference type="SAM" id="MobiDB-lite"/>
    </source>
</evidence>
<feature type="compositionally biased region" description="Polar residues" evidence="1">
    <location>
        <begin position="95"/>
        <end position="116"/>
    </location>
</feature>
<sequence>MPDLNSLPVSPKPSTATSPTMANTDEPPSHPLHSPSSHSLAAAAALNAGLHNEDSRNSSNGSLRNPRRERRRSSIRMSLNFNDPAMPGPGELQMSPGTSRSNSNAWPANPSHQRNPSLGELHQELESEQENQVNRLLHMIRQQQTQIQALQSTSHGGSAVVDDSTPPTPQPAIHTSSGSRSRSPFIPHSLSRHSSYRSNRSSTTNSPSIIPMSGVTDGNELHLGPSATRDESAFYQAETQTLTRENQMLKLRIRELERQLLDTNPTSPITHSPVVVSPLVLPPITPTSEDDKPSTIE</sequence>
<feature type="compositionally biased region" description="Low complexity" evidence="1">
    <location>
        <begin position="31"/>
        <end position="46"/>
    </location>
</feature>
<accession>A0A4Z1PFI9</accession>
<feature type="region of interest" description="Disordered" evidence="1">
    <location>
        <begin position="147"/>
        <end position="214"/>
    </location>
</feature>
<dbReference type="AlphaFoldDB" id="A0A4Z1PFI9"/>
<name>A0A4Z1PFI9_9PEZI</name>
<dbReference type="PANTHER" id="PTHR39610:SF2">
    <property type="entry name" value="BZIP DOMAIN-CONTAINING PROTEIN"/>
    <property type="match status" value="1"/>
</dbReference>
<reference evidence="2 3" key="1">
    <citation type="submission" date="2019-04" db="EMBL/GenBank/DDBJ databases">
        <title>High contiguity whole genome sequence and gene annotation resource for two Venturia nashicola isolates.</title>
        <authorList>
            <person name="Prokchorchik M."/>
            <person name="Won K."/>
            <person name="Lee Y."/>
            <person name="Choi E.D."/>
            <person name="Segonzac C."/>
            <person name="Sohn K.H."/>
        </authorList>
    </citation>
    <scope>NUCLEOTIDE SEQUENCE [LARGE SCALE GENOMIC DNA]</scope>
    <source>
        <strain evidence="2 3">PRI2</strain>
    </source>
</reference>
<proteinExistence type="predicted"/>
<dbReference type="EMBL" id="SNSC02000002">
    <property type="protein sequence ID" value="TID26424.1"/>
    <property type="molecule type" value="Genomic_DNA"/>
</dbReference>
<dbReference type="Proteomes" id="UP000298493">
    <property type="component" value="Unassembled WGS sequence"/>
</dbReference>
<comment type="caution">
    <text evidence="2">The sequence shown here is derived from an EMBL/GenBank/DDBJ whole genome shotgun (WGS) entry which is preliminary data.</text>
</comment>
<evidence type="ECO:0000313" key="2">
    <source>
        <dbReference type="EMBL" id="TID26424.1"/>
    </source>
</evidence>
<gene>
    <name evidence="2" type="ORF">E6O75_ATG00917</name>
</gene>
<feature type="compositionally biased region" description="Polar residues" evidence="1">
    <location>
        <begin position="173"/>
        <end position="182"/>
    </location>
</feature>
<feature type="compositionally biased region" description="Polar residues" evidence="1">
    <location>
        <begin position="12"/>
        <end position="23"/>
    </location>
</feature>
<feature type="compositionally biased region" description="Low complexity" evidence="1">
    <location>
        <begin position="196"/>
        <end position="213"/>
    </location>
</feature>
<feature type="compositionally biased region" description="Basic residues" evidence="1">
    <location>
        <begin position="65"/>
        <end position="74"/>
    </location>
</feature>
<keyword evidence="3" id="KW-1185">Reference proteome</keyword>
<dbReference type="PANTHER" id="PTHR39610">
    <property type="entry name" value="BZIP DOMAIN-CONTAINING PROTEIN-RELATED"/>
    <property type="match status" value="1"/>
</dbReference>
<organism evidence="2 3">
    <name type="scientific">Venturia nashicola</name>
    <dbReference type="NCBI Taxonomy" id="86259"/>
    <lineage>
        <taxon>Eukaryota</taxon>
        <taxon>Fungi</taxon>
        <taxon>Dikarya</taxon>
        <taxon>Ascomycota</taxon>
        <taxon>Pezizomycotina</taxon>
        <taxon>Dothideomycetes</taxon>
        <taxon>Pleosporomycetidae</taxon>
        <taxon>Venturiales</taxon>
        <taxon>Venturiaceae</taxon>
        <taxon>Venturia</taxon>
    </lineage>
</organism>
<protein>
    <submittedName>
        <fullName evidence="2">Protein transport protein</fullName>
    </submittedName>
</protein>